<dbReference type="InterPro" id="IPR028090">
    <property type="entry name" value="JAB_dom_prok"/>
</dbReference>
<evidence type="ECO:0000259" key="6">
    <source>
        <dbReference type="Pfam" id="PF00899"/>
    </source>
</evidence>
<dbReference type="Gene3D" id="3.40.140.10">
    <property type="entry name" value="Cytidine Deaminase, domain 2"/>
    <property type="match status" value="1"/>
</dbReference>
<dbReference type="AlphaFoldDB" id="A0AAI8EU16"/>
<dbReference type="InterPro" id="IPR035985">
    <property type="entry name" value="Ubiquitin-activating_enz"/>
</dbReference>
<evidence type="ECO:0000256" key="1">
    <source>
        <dbReference type="ARBA" id="ARBA00022670"/>
    </source>
</evidence>
<dbReference type="Gene3D" id="3.40.50.720">
    <property type="entry name" value="NAD(P)-binding Rossmann-like Domain"/>
    <property type="match status" value="1"/>
</dbReference>
<keyword evidence="4" id="KW-0862">Zinc</keyword>
<organism evidence="8 9">
    <name type="scientific">Xanthomonas axonopodis pv. citri (strain 306)</name>
    <dbReference type="NCBI Taxonomy" id="190486"/>
    <lineage>
        <taxon>Bacteria</taxon>
        <taxon>Pseudomonadati</taxon>
        <taxon>Pseudomonadota</taxon>
        <taxon>Gammaproteobacteria</taxon>
        <taxon>Lysobacterales</taxon>
        <taxon>Lysobacteraceae</taxon>
        <taxon>Xanthomonas</taxon>
    </lineage>
</organism>
<dbReference type="InterPro" id="IPR032865">
    <property type="entry name" value="Prok-E2_A"/>
</dbReference>
<dbReference type="GO" id="GO:0046872">
    <property type="term" value="F:metal ion binding"/>
    <property type="evidence" value="ECO:0007669"/>
    <property type="project" value="UniProtKB-KW"/>
</dbReference>
<evidence type="ECO:0000259" key="7">
    <source>
        <dbReference type="Pfam" id="PF14464"/>
    </source>
</evidence>
<dbReference type="GO" id="GO:0006508">
    <property type="term" value="P:proteolysis"/>
    <property type="evidence" value="ECO:0007669"/>
    <property type="project" value="UniProtKB-KW"/>
</dbReference>
<dbReference type="Proteomes" id="UP000000576">
    <property type="component" value="Chromosome"/>
</dbReference>
<keyword evidence="1" id="KW-0645">Protease</keyword>
<keyword evidence="3" id="KW-0378">Hydrolase</keyword>
<evidence type="ECO:0000256" key="5">
    <source>
        <dbReference type="ARBA" id="ARBA00023049"/>
    </source>
</evidence>
<evidence type="ECO:0000313" key="8">
    <source>
        <dbReference type="EMBL" id="AAM38789.1"/>
    </source>
</evidence>
<dbReference type="CDD" id="cd01483">
    <property type="entry name" value="E1_enzyme_family"/>
    <property type="match status" value="1"/>
</dbReference>
<gene>
    <name evidence="8" type="ordered locus">XAC3952</name>
</gene>
<evidence type="ECO:0008006" key="10">
    <source>
        <dbReference type="Google" id="ProtNLM"/>
    </source>
</evidence>
<dbReference type="Pfam" id="PF14464">
    <property type="entry name" value="Prok-JAB"/>
    <property type="match status" value="1"/>
</dbReference>
<evidence type="ECO:0000256" key="2">
    <source>
        <dbReference type="ARBA" id="ARBA00022723"/>
    </source>
</evidence>
<name>A0AAI8EU16_XANAC</name>
<feature type="domain" description="THIF-type NAD/FAD binding fold" evidence="6">
    <location>
        <begin position="373"/>
        <end position="477"/>
    </location>
</feature>
<accession>A0AAI8EU16</accession>
<dbReference type="GO" id="GO:0008237">
    <property type="term" value="F:metallopeptidase activity"/>
    <property type="evidence" value="ECO:0007669"/>
    <property type="project" value="UniProtKB-KW"/>
</dbReference>
<reference evidence="8 9" key="1">
    <citation type="journal article" date="2002" name="Nature">
        <title>Comparison of the genomes of two Xanthomonas pathogens with differing host specificities.</title>
        <authorList>
            <person name="da Silva A.C."/>
            <person name="Ferro J.A."/>
            <person name="Reinach F.C."/>
            <person name="Farah C.S."/>
            <person name="Furlan L.R."/>
            <person name="Quaggio R.B."/>
            <person name="Monteiro-Vitorello C.B."/>
            <person name="Van Sluys M.A."/>
            <person name="Almeida N.F."/>
            <person name="Alves L.M."/>
            <person name="do Amaral A.M."/>
            <person name="Bertolini M.C."/>
            <person name="Camargo L.E."/>
            <person name="Camarotte G."/>
            <person name="Cannavan F."/>
            <person name="Cardozo J."/>
            <person name="Chambergo F."/>
            <person name="Ciapina L.P."/>
            <person name="Cicarelli R.M."/>
            <person name="Coutinho L.L."/>
            <person name="Cursino-Santos J.R."/>
            <person name="El-Dorry H."/>
            <person name="Faria J.B."/>
            <person name="Ferreira A.J."/>
            <person name="Ferreira R.C."/>
            <person name="Ferro M.I."/>
            <person name="Formighieri E.F."/>
            <person name="Franco M.C."/>
            <person name="Greggio C.C."/>
            <person name="Gruber A."/>
            <person name="Katsuyama A.M."/>
            <person name="Kishi L.T."/>
            <person name="Leite R.P."/>
            <person name="Lemos E.G."/>
            <person name="Lemos M.V."/>
            <person name="Locali E.C."/>
            <person name="Machado M.A."/>
            <person name="Madeira A.M."/>
            <person name="Martinez-Rossi N.M."/>
            <person name="Martins E.C."/>
            <person name="Meidanis J."/>
            <person name="Menck C.F."/>
            <person name="Miyaki C.Y."/>
            <person name="Moon D.H."/>
            <person name="Moreira L.M."/>
            <person name="Novo M.T."/>
            <person name="Okura V.K."/>
            <person name="Oliveira M.C."/>
            <person name="Oliveira V.R."/>
            <person name="Pereira H.A."/>
            <person name="Rossi A."/>
            <person name="Sena J.A."/>
            <person name="Silva C."/>
            <person name="de Souza R.F."/>
            <person name="Spinola L.A."/>
            <person name="Takita M.A."/>
            <person name="Tamura R.E."/>
            <person name="Teixeira E.C."/>
            <person name="Tezza R.I."/>
            <person name="Trindade dos Santos M."/>
            <person name="Truffi D."/>
            <person name="Tsai S.M."/>
            <person name="White F.F."/>
            <person name="Setubal J.C."/>
            <person name="Kitajima J.P."/>
        </authorList>
    </citation>
    <scope>NUCLEOTIDE SEQUENCE [LARGE SCALE GENOMIC DNA]</scope>
    <source>
        <strain evidence="8 9">306</strain>
    </source>
</reference>
<dbReference type="Pfam" id="PF00899">
    <property type="entry name" value="ThiF"/>
    <property type="match status" value="1"/>
</dbReference>
<feature type="domain" description="JAB" evidence="7">
    <location>
        <begin position="622"/>
        <end position="738"/>
    </location>
</feature>
<dbReference type="InterPro" id="IPR000594">
    <property type="entry name" value="ThiF_NAD_FAD-bd"/>
</dbReference>
<dbReference type="SUPFAM" id="SSF69572">
    <property type="entry name" value="Activating enzymes of the ubiquitin-like proteins"/>
    <property type="match status" value="1"/>
</dbReference>
<evidence type="ECO:0000256" key="4">
    <source>
        <dbReference type="ARBA" id="ARBA00022833"/>
    </source>
</evidence>
<protein>
    <recommendedName>
        <fullName evidence="10">JAB domain-containing protein</fullName>
    </recommendedName>
</protein>
<dbReference type="Pfam" id="PF14457">
    <property type="entry name" value="Prok-E2_A"/>
    <property type="match status" value="1"/>
</dbReference>
<dbReference type="KEGG" id="xac:XAC3952"/>
<keyword evidence="5" id="KW-0482">Metalloprotease</keyword>
<proteinExistence type="predicted"/>
<dbReference type="GO" id="GO:0008641">
    <property type="term" value="F:ubiquitin-like modifier activating enzyme activity"/>
    <property type="evidence" value="ECO:0007669"/>
    <property type="project" value="InterPro"/>
</dbReference>
<evidence type="ECO:0000256" key="3">
    <source>
        <dbReference type="ARBA" id="ARBA00022801"/>
    </source>
</evidence>
<dbReference type="EMBL" id="AE008923">
    <property type="protein sequence ID" value="AAM38789.1"/>
    <property type="molecule type" value="Genomic_DNA"/>
</dbReference>
<evidence type="ECO:0000313" key="9">
    <source>
        <dbReference type="Proteomes" id="UP000000576"/>
    </source>
</evidence>
<keyword evidence="2" id="KW-0479">Metal-binding</keyword>
<sequence>MTSDFLDWGDSIPTNEAVPFRDGRMQALLRACNAHADINVVELRRIEDPFIAEIIVADVGDGAVSPGNDAGIHRIERMALLYRTGARFPFEARPLRKTFPKALHQYATGNEGPPSLCIMEGDWELAEHRFTPEALLETLLAWLEKTADGTIHEADRGLEPVFYSLGQCLMLPPDFAEALSDPSKELALMDAWEWERGVTYRTRIVASASSARAPHRILIMDAAPIAHLPLSSPPSTLGSLEELLAAKGSSLMPGLAKSLQEAFRRCCNANVQPGQGRIILIVRLPRLRDGEVVSIDSMGFRIDCDLVALGLKIQALGRYGENDAVQPVLILGEGPRWPEKGWQDIEVLHIDVSRSLDRDEAKRWSGIEDGEFRGVIAGVGALGSALIDIWSRSAWGHWDYIDPDVLAQHNVVRHVGTQDQVGLPKVEVAKRHARRTLGFADPDVKALQNRASDLDTEPVRACLKRGDLLIDASTTIQVTRAWSGADLPRGMAAFLTPSGDGCVLIAEDSAQEIRGASLEAQYYRAIIQQDWGAVHLEAKGRPLRSGAGCRDVSVVLGYDQVLRSASLLARQIRNRSMLSGASIDVWESSSDGSILHIEVAARRTFSKKVGDWEILWDEGLCEQLLGERASSLPLETGGILLGVVDFKLNTIHLVDGRSAPRDSVSTEADFQCGSCGVQEDITEAQRRTAGMVLWIGAWHSHPKGVKAVPSIQDQDLLSHLCTRLGAHGLPAVMLIAGENGIDVFLQMKGS</sequence>